<feature type="region of interest" description="Disordered" evidence="2">
    <location>
        <begin position="24"/>
        <end position="161"/>
    </location>
</feature>
<feature type="compositionally biased region" description="Basic and acidic residues" evidence="2">
    <location>
        <begin position="146"/>
        <end position="161"/>
    </location>
</feature>
<dbReference type="InParanoid" id="K1Y6M6"/>
<dbReference type="EMBL" id="JH921429">
    <property type="protein sequence ID" value="EKD20849.1"/>
    <property type="molecule type" value="Genomic_DNA"/>
</dbReference>
<dbReference type="PROSITE" id="PS50158">
    <property type="entry name" value="ZF_CCHC"/>
    <property type="match status" value="1"/>
</dbReference>
<evidence type="ECO:0000259" key="3">
    <source>
        <dbReference type="PROSITE" id="PS50158"/>
    </source>
</evidence>
<dbReference type="OrthoDB" id="3531436at2759"/>
<dbReference type="Gene3D" id="4.10.60.10">
    <property type="entry name" value="Zinc finger, CCHC-type"/>
    <property type="match status" value="1"/>
</dbReference>
<gene>
    <name evidence="4" type="ORF">MBM_01531</name>
</gene>
<accession>K1Y6M6</accession>
<dbReference type="GO" id="GO:0008270">
    <property type="term" value="F:zinc ion binding"/>
    <property type="evidence" value="ECO:0007669"/>
    <property type="project" value="UniProtKB-KW"/>
</dbReference>
<sequence length="263" mass="29554">MALATSSPRLLEPGLTVTSFEYQQSPIPRSLTKTISPLPPTTPSRPKAMMRVPQYSSSERSTQNIPSSPPRTHKLDSPTSPIAKRRRTTYRSQGSPTQAPRKLPIIDHWSPGPKHDYASRQSSKQSSRGHNHHQGHEVGRLWPLRVRGDAREPKVEEATEKETNNVIKKLFPLRQVTSSSTRTREPSLPFVSVTAVRGLAYREEEEKLCYNCGRKGHSFMECVAGCGRCEGDGHRTMDCSIVGLKHGLQRRETIKRGVEKRLD</sequence>
<feature type="compositionally biased region" description="Polar residues" evidence="2">
    <location>
        <begin position="54"/>
        <end position="66"/>
    </location>
</feature>
<dbReference type="InterPro" id="IPR036875">
    <property type="entry name" value="Znf_CCHC_sf"/>
</dbReference>
<evidence type="ECO:0000313" key="5">
    <source>
        <dbReference type="Proteomes" id="UP000006753"/>
    </source>
</evidence>
<organism evidence="4 5">
    <name type="scientific">Marssonina brunnea f. sp. multigermtubi (strain MB_m1)</name>
    <name type="common">Marssonina leaf spot fungus</name>
    <dbReference type="NCBI Taxonomy" id="1072389"/>
    <lineage>
        <taxon>Eukaryota</taxon>
        <taxon>Fungi</taxon>
        <taxon>Dikarya</taxon>
        <taxon>Ascomycota</taxon>
        <taxon>Pezizomycotina</taxon>
        <taxon>Leotiomycetes</taxon>
        <taxon>Helotiales</taxon>
        <taxon>Drepanopezizaceae</taxon>
        <taxon>Drepanopeziza</taxon>
    </lineage>
</organism>
<keyword evidence="5" id="KW-1185">Reference proteome</keyword>
<evidence type="ECO:0000256" key="2">
    <source>
        <dbReference type="SAM" id="MobiDB-lite"/>
    </source>
</evidence>
<reference evidence="4 5" key="1">
    <citation type="journal article" date="2012" name="BMC Genomics">
        <title>Sequencing the genome of Marssonina brunnea reveals fungus-poplar co-evolution.</title>
        <authorList>
            <person name="Zhu S."/>
            <person name="Cao Y.-Z."/>
            <person name="Jiang C."/>
            <person name="Tan B.-Y."/>
            <person name="Wang Z."/>
            <person name="Feng S."/>
            <person name="Zhang L."/>
            <person name="Su X.-H."/>
            <person name="Brejova B."/>
            <person name="Vinar T."/>
            <person name="Xu M."/>
            <person name="Wang M.-X."/>
            <person name="Zhang S.-G."/>
            <person name="Huang M.-R."/>
            <person name="Wu R."/>
            <person name="Zhou Y."/>
        </authorList>
    </citation>
    <scope>NUCLEOTIDE SEQUENCE [LARGE SCALE GENOMIC DNA]</scope>
    <source>
        <strain evidence="4 5">MB_m1</strain>
    </source>
</reference>
<name>K1Y6M6_MARBU</name>
<dbReference type="GeneID" id="18757466"/>
<dbReference type="HOGENOM" id="CLU_1057976_0_0_1"/>
<dbReference type="AlphaFoldDB" id="K1Y6M6"/>
<dbReference type="InterPro" id="IPR001878">
    <property type="entry name" value="Znf_CCHC"/>
</dbReference>
<dbReference type="GO" id="GO:0003676">
    <property type="term" value="F:nucleic acid binding"/>
    <property type="evidence" value="ECO:0007669"/>
    <property type="project" value="InterPro"/>
</dbReference>
<evidence type="ECO:0000313" key="4">
    <source>
        <dbReference type="EMBL" id="EKD20849.1"/>
    </source>
</evidence>
<dbReference type="SUPFAM" id="SSF57756">
    <property type="entry name" value="Retrovirus zinc finger-like domains"/>
    <property type="match status" value="1"/>
</dbReference>
<keyword evidence="1" id="KW-0863">Zinc-finger</keyword>
<proteinExistence type="predicted"/>
<feature type="domain" description="CCHC-type" evidence="3">
    <location>
        <begin position="209"/>
        <end position="222"/>
    </location>
</feature>
<dbReference type="Proteomes" id="UP000006753">
    <property type="component" value="Unassembled WGS sequence"/>
</dbReference>
<evidence type="ECO:0000256" key="1">
    <source>
        <dbReference type="PROSITE-ProRule" id="PRU00047"/>
    </source>
</evidence>
<keyword evidence="1" id="KW-0862">Zinc</keyword>
<protein>
    <recommendedName>
        <fullName evidence="3">CCHC-type domain-containing protein</fullName>
    </recommendedName>
</protein>
<dbReference type="RefSeq" id="XP_007289420.1">
    <property type="nucleotide sequence ID" value="XM_007289358.1"/>
</dbReference>
<keyword evidence="1" id="KW-0479">Metal-binding</keyword>
<dbReference type="KEGG" id="mbe:MBM_01531"/>
<feature type="compositionally biased region" description="Polar residues" evidence="2">
    <location>
        <begin position="24"/>
        <end position="35"/>
    </location>
</feature>